<reference evidence="1" key="1">
    <citation type="submission" date="2008-01" db="EMBL/GenBank/DDBJ databases">
        <title>Complete sequence of chromosome of Caulobacter sp. K31.</title>
        <authorList>
            <consortium name="US DOE Joint Genome Institute"/>
            <person name="Copeland A."/>
            <person name="Lucas S."/>
            <person name="Lapidus A."/>
            <person name="Barry K."/>
            <person name="Glavina del Rio T."/>
            <person name="Dalin E."/>
            <person name="Tice H."/>
            <person name="Pitluck S."/>
            <person name="Bruce D."/>
            <person name="Goodwin L."/>
            <person name="Thompson L.S."/>
            <person name="Brettin T."/>
            <person name="Detter J.C."/>
            <person name="Han C."/>
            <person name="Schmutz J."/>
            <person name="Larimer F."/>
            <person name="Land M."/>
            <person name="Hauser L."/>
            <person name="Kyrpides N."/>
            <person name="Kim E."/>
            <person name="Stephens C."/>
            <person name="Richardson P."/>
        </authorList>
    </citation>
    <scope>NUCLEOTIDE SEQUENCE [LARGE SCALE GENOMIC DNA]</scope>
    <source>
        <strain evidence="1">K31</strain>
    </source>
</reference>
<dbReference type="HOGENOM" id="CLU_164764_0_1_5"/>
<gene>
    <name evidence="1" type="ordered locus">Caul_3909</name>
</gene>
<sequence length="102" mass="10351">MRGIPMPQTPNPARGEVIVPLAGAPRRLCLTLGALARIEAALGLEDWSQLPARFGRLSATELTAVLAALLDGGGEDPGVLDTHPVAIPEAVAAVAAALHACA</sequence>
<dbReference type="EMBL" id="CP000927">
    <property type="protein sequence ID" value="ABZ73034.1"/>
    <property type="molecule type" value="Genomic_DNA"/>
</dbReference>
<dbReference type="AlphaFoldDB" id="B0SVZ0"/>
<accession>B0SVZ0</accession>
<dbReference type="Pfam" id="PF11836">
    <property type="entry name" value="Phage_TAC_11"/>
    <property type="match status" value="1"/>
</dbReference>
<dbReference type="STRING" id="366602.Caul_3909"/>
<evidence type="ECO:0008006" key="2">
    <source>
        <dbReference type="Google" id="ProtNLM"/>
    </source>
</evidence>
<organism evidence="1">
    <name type="scientific">Caulobacter sp. (strain K31)</name>
    <dbReference type="NCBI Taxonomy" id="366602"/>
    <lineage>
        <taxon>Bacteria</taxon>
        <taxon>Pseudomonadati</taxon>
        <taxon>Pseudomonadota</taxon>
        <taxon>Alphaproteobacteria</taxon>
        <taxon>Caulobacterales</taxon>
        <taxon>Caulobacteraceae</taxon>
        <taxon>Caulobacter</taxon>
    </lineage>
</organism>
<evidence type="ECO:0000313" key="1">
    <source>
        <dbReference type="EMBL" id="ABZ73034.1"/>
    </source>
</evidence>
<protein>
    <recommendedName>
        <fullName evidence="2">Gene transfer agent (GTA) like protein</fullName>
    </recommendedName>
</protein>
<name>B0SVZ0_CAUSK</name>
<dbReference type="KEGG" id="cak:Caul_3909"/>
<proteinExistence type="predicted"/>
<dbReference type="eggNOG" id="ENOG5032K3T">
    <property type="taxonomic scope" value="Bacteria"/>
</dbReference>
<dbReference type="InterPro" id="IPR021791">
    <property type="entry name" value="Phage_TAC_11"/>
</dbReference>